<dbReference type="SUPFAM" id="SSF48179">
    <property type="entry name" value="6-phosphogluconate dehydrogenase C-terminal domain-like"/>
    <property type="match status" value="1"/>
</dbReference>
<dbReference type="Pfam" id="PF03720">
    <property type="entry name" value="UDPG_MGDP_dh_C"/>
    <property type="match status" value="1"/>
</dbReference>
<proteinExistence type="inferred from homology"/>
<reference evidence="10" key="1">
    <citation type="submission" date="2021-06" db="EMBL/GenBank/DDBJ databases">
        <title>Halomicroarcula sp. F24A a new haloarchaeum isolated from saline soil.</title>
        <authorList>
            <person name="Duran-Viseras A."/>
            <person name="Sanchez-Porro C."/>
            <person name="Ventosa A."/>
        </authorList>
    </citation>
    <scope>NUCLEOTIDE SEQUENCE</scope>
    <source>
        <strain evidence="10">F24A</strain>
    </source>
</reference>
<dbReference type="InterPro" id="IPR014027">
    <property type="entry name" value="UDP-Glc/GDP-Man_DH_C"/>
</dbReference>
<evidence type="ECO:0000256" key="6">
    <source>
        <dbReference type="ARBA" id="ARBA00049130"/>
    </source>
</evidence>
<dbReference type="NCBIfam" id="TIGR03026">
    <property type="entry name" value="NDP-sugDHase"/>
    <property type="match status" value="1"/>
</dbReference>
<dbReference type="Pfam" id="PF03721">
    <property type="entry name" value="UDPG_MGDP_dh_N"/>
    <property type="match status" value="1"/>
</dbReference>
<name>A0A8J7YBK0_9EURY</name>
<dbReference type="AlphaFoldDB" id="A0A8J7YBK0"/>
<organism evidence="10 11">
    <name type="scientific">Haloarcula salinisoli</name>
    <dbReference type="NCBI Taxonomy" id="2487746"/>
    <lineage>
        <taxon>Archaea</taxon>
        <taxon>Methanobacteriati</taxon>
        <taxon>Methanobacteriota</taxon>
        <taxon>Stenosarchaea group</taxon>
        <taxon>Halobacteria</taxon>
        <taxon>Halobacteriales</taxon>
        <taxon>Haloarculaceae</taxon>
        <taxon>Haloarcula</taxon>
    </lineage>
</organism>
<dbReference type="PIRSF" id="PIRSF500136">
    <property type="entry name" value="UDP_ManNAc_DH"/>
    <property type="match status" value="1"/>
</dbReference>
<evidence type="ECO:0000313" key="10">
    <source>
        <dbReference type="EMBL" id="MBX0302900.1"/>
    </source>
</evidence>
<dbReference type="PANTHER" id="PTHR43491:SF1">
    <property type="entry name" value="UDP-N-ACETYL-D-MANNOSAMINE DEHYDROGENASE"/>
    <property type="match status" value="1"/>
</dbReference>
<evidence type="ECO:0000256" key="5">
    <source>
        <dbReference type="ARBA" id="ARBA00030172"/>
    </source>
</evidence>
<dbReference type="PIRSF" id="PIRSF000124">
    <property type="entry name" value="UDPglc_GDPman_dh"/>
    <property type="match status" value="1"/>
</dbReference>
<dbReference type="InterPro" id="IPR001732">
    <property type="entry name" value="UDP-Glc/GDP-Man_DH_N"/>
</dbReference>
<evidence type="ECO:0000256" key="4">
    <source>
        <dbReference type="ARBA" id="ARBA00023027"/>
    </source>
</evidence>
<gene>
    <name evidence="10" type="ORF">EGD98_04350</name>
</gene>
<dbReference type="InterPro" id="IPR036220">
    <property type="entry name" value="UDP-Glc/GDP-Man_DH_C_sf"/>
</dbReference>
<evidence type="ECO:0000256" key="2">
    <source>
        <dbReference type="ARBA" id="ARBA00016796"/>
    </source>
</evidence>
<accession>A0A8J7YBK0</accession>
<comment type="caution">
    <text evidence="10">The sequence shown here is derived from an EMBL/GenBank/DDBJ whole genome shotgun (WGS) entry which is preliminary data.</text>
</comment>
<keyword evidence="4" id="KW-0520">NAD</keyword>
<dbReference type="Gene3D" id="3.40.50.720">
    <property type="entry name" value="NAD(P)-binding Rossmann-like Domain"/>
    <property type="match status" value="2"/>
</dbReference>
<comment type="similarity">
    <text evidence="7">Belongs to the UDP-glucose/GDP-mannose dehydrogenase family.</text>
</comment>
<dbReference type="SUPFAM" id="SSF52413">
    <property type="entry name" value="UDP-glucose/GDP-mannose dehydrogenase C-terminal domain"/>
    <property type="match status" value="1"/>
</dbReference>
<dbReference type="EMBL" id="RKLQ01000001">
    <property type="protein sequence ID" value="MBX0302900.1"/>
    <property type="molecule type" value="Genomic_DNA"/>
</dbReference>
<dbReference type="InterPro" id="IPR008927">
    <property type="entry name" value="6-PGluconate_DH-like_C_sf"/>
</dbReference>
<dbReference type="SUPFAM" id="SSF51735">
    <property type="entry name" value="NAD(P)-binding Rossmann-fold domains"/>
    <property type="match status" value="1"/>
</dbReference>
<dbReference type="RefSeq" id="WP_220587128.1">
    <property type="nucleotide sequence ID" value="NZ_RKLQ01000001.1"/>
</dbReference>
<dbReference type="InterPro" id="IPR014026">
    <property type="entry name" value="UDP-Glc/GDP-Man_DH_dimer"/>
</dbReference>
<dbReference type="PANTHER" id="PTHR43491">
    <property type="entry name" value="UDP-N-ACETYL-D-MANNOSAMINE DEHYDROGENASE"/>
    <property type="match status" value="1"/>
</dbReference>
<evidence type="ECO:0000256" key="7">
    <source>
        <dbReference type="PIRNR" id="PIRNR000124"/>
    </source>
</evidence>
<evidence type="ECO:0000256" key="1">
    <source>
        <dbReference type="ARBA" id="ARBA00012935"/>
    </source>
</evidence>
<dbReference type="GO" id="GO:0051287">
    <property type="term" value="F:NAD binding"/>
    <property type="evidence" value="ECO:0007669"/>
    <property type="project" value="InterPro"/>
</dbReference>
<comment type="catalytic activity">
    <reaction evidence="6">
        <text>UDP-N-acetyl-alpha-D-mannosamine + 2 NAD(+) + H2O = UDP-N-acetyl-alpha-D-mannosaminouronate + 2 NADH + 3 H(+)</text>
        <dbReference type="Rhea" id="RHEA:25780"/>
        <dbReference type="ChEBI" id="CHEBI:15377"/>
        <dbReference type="ChEBI" id="CHEBI:15378"/>
        <dbReference type="ChEBI" id="CHEBI:57540"/>
        <dbReference type="ChEBI" id="CHEBI:57945"/>
        <dbReference type="ChEBI" id="CHEBI:68623"/>
        <dbReference type="ChEBI" id="CHEBI:70731"/>
        <dbReference type="EC" id="1.1.1.336"/>
    </reaction>
</comment>
<dbReference type="EC" id="1.1.1.336" evidence="1"/>
<dbReference type="SMART" id="SM00984">
    <property type="entry name" value="UDPG_MGDP_dh_C"/>
    <property type="match status" value="1"/>
</dbReference>
<sequence>MTTDSVKGGDGTTTDSVKGGDGTTTDSVHGGGGTTTVSVHGLGYVGLPTAALFANNGYTVYGVDTQPDKLERLRTDGADFREAALNDYVDRVLGTDALHLREHPVESDYHLICVPTPFDHDREAADLSYVRAAAEGIAPKLRPGDTVVVESTVPPGTTANVVGETLERNGDLLRETFNLAFCPETVLPGSILEELRGNDRIVGGIDDEATAAARDLFAGVVDGDIHTAPDAATAEFAKLAQNTHRDANIAIANELAKVARDHGVVPRPAFDLANEHPRVDLLHPGPGVGGHCLPVDPLYLGQHSDHVALIEHARAVNDGMVYYVRDLLEEGLGSLAEKRVAVFGLAYKGNVADTRNSPATRFVETLGETPELVATDGGNVVDVRVHDPHVAEAGVDLWSQSAALEGADALVFMTDHDEFTELDPETVAERMDDNVVVDARGLTDESWHEAGLDVRRL</sequence>
<dbReference type="GO" id="GO:0016628">
    <property type="term" value="F:oxidoreductase activity, acting on the CH-CH group of donors, NAD or NADP as acceptor"/>
    <property type="evidence" value="ECO:0007669"/>
    <property type="project" value="InterPro"/>
</dbReference>
<evidence type="ECO:0000256" key="8">
    <source>
        <dbReference type="SAM" id="MobiDB-lite"/>
    </source>
</evidence>
<dbReference type="GO" id="GO:0000271">
    <property type="term" value="P:polysaccharide biosynthetic process"/>
    <property type="evidence" value="ECO:0007669"/>
    <property type="project" value="InterPro"/>
</dbReference>
<dbReference type="GO" id="GO:0089714">
    <property type="term" value="F:UDP-N-acetyl-D-mannosamine dehydrogenase activity"/>
    <property type="evidence" value="ECO:0007669"/>
    <property type="project" value="UniProtKB-EC"/>
</dbReference>
<feature type="domain" description="UDP-glucose/GDP-mannose dehydrogenase C-terminal" evidence="9">
    <location>
        <begin position="341"/>
        <end position="445"/>
    </location>
</feature>
<keyword evidence="11" id="KW-1185">Reference proteome</keyword>
<protein>
    <recommendedName>
        <fullName evidence="2">UDP-N-acetyl-D-mannosamine dehydrogenase</fullName>
        <ecNumber evidence="1">1.1.1.336</ecNumber>
    </recommendedName>
    <alternativeName>
        <fullName evidence="5">UDP-ManNAc 6-dehydrogenase</fullName>
    </alternativeName>
</protein>
<keyword evidence="3" id="KW-0560">Oxidoreductase</keyword>
<evidence type="ECO:0000313" key="11">
    <source>
        <dbReference type="Proteomes" id="UP000783863"/>
    </source>
</evidence>
<dbReference type="InterPro" id="IPR028359">
    <property type="entry name" value="UDP_ManNAc/GlcNAc_DH"/>
</dbReference>
<dbReference type="Pfam" id="PF00984">
    <property type="entry name" value="UDPG_MGDP_dh"/>
    <property type="match status" value="1"/>
</dbReference>
<dbReference type="InterPro" id="IPR017476">
    <property type="entry name" value="UDP-Glc/GDP-Man"/>
</dbReference>
<dbReference type="Proteomes" id="UP000783863">
    <property type="component" value="Unassembled WGS sequence"/>
</dbReference>
<evidence type="ECO:0000256" key="3">
    <source>
        <dbReference type="ARBA" id="ARBA00023002"/>
    </source>
</evidence>
<feature type="region of interest" description="Disordered" evidence="8">
    <location>
        <begin position="1"/>
        <end position="32"/>
    </location>
</feature>
<dbReference type="InterPro" id="IPR036291">
    <property type="entry name" value="NAD(P)-bd_dom_sf"/>
</dbReference>
<evidence type="ECO:0000259" key="9">
    <source>
        <dbReference type="SMART" id="SM00984"/>
    </source>
</evidence>